<reference evidence="1" key="1">
    <citation type="submission" date="2016-04" db="EMBL/GenBank/DDBJ databases">
        <authorList>
            <person name="Evans L.H."/>
            <person name="Alamgir A."/>
            <person name="Owens N."/>
            <person name="Weber N.D."/>
            <person name="Virtaneva K."/>
            <person name="Barbian K."/>
            <person name="Babar A."/>
            <person name="Rosenke K."/>
        </authorList>
    </citation>
    <scope>NUCLEOTIDE SEQUENCE</scope>
    <source>
        <strain evidence="1">86-1</strain>
    </source>
</reference>
<dbReference type="AlphaFoldDB" id="A0A212K6Y4"/>
<organism evidence="1">
    <name type="scientific">uncultured Dysgonomonas sp</name>
    <dbReference type="NCBI Taxonomy" id="206096"/>
    <lineage>
        <taxon>Bacteria</taxon>
        <taxon>Pseudomonadati</taxon>
        <taxon>Bacteroidota</taxon>
        <taxon>Bacteroidia</taxon>
        <taxon>Bacteroidales</taxon>
        <taxon>Dysgonomonadaceae</taxon>
        <taxon>Dysgonomonas</taxon>
        <taxon>environmental samples</taxon>
    </lineage>
</organism>
<dbReference type="RefSeq" id="WP_296944632.1">
    <property type="nucleotide sequence ID" value="NZ_LT599032.1"/>
</dbReference>
<sequence>MIQTNFRQKHRNGATFKILLLLVAIFSISLALPAQVTIGANEEPLSGALLQLKDKDNVTDSTLNARKGLALPRVTLSEKKELYPMFLANPDNPASGPSTDYTANKQTIDKAHTGLIVYNLVEDDDKELCVGLNQWDGDQWNCFQSKMGNAIATLGNCDSLKFLGIYKNDVSLNAGNYMTIPLHVTKAGAYTITAMPDPDNGYYFTASGVFLTPGYYFLSIPGAGTPLNYTPTGGNGDQIKVTFNNKAMDACDPLYIKVEDSSVKPVYYMSCSATKVKGVYQLNKELDPDANYIEVTLNVTAPYGATYVIETNTVDGIYFKGSGMLNTASQTVKLQGYGTPTSVENKVMTITSNSSSDVSTCKATVVVSYPTKSVFAFGYYENSAGYLGQPGSGLRKMMDASVNFGNTESSIVKIVPYSSSQTFYPYNIINGSAAYNTATVKSYLDTKPDIVITGFDLDVTDKAGMAANLVDYLKKGGVLIFVCERQLMVKAFFEALYPGYTITGDWTTTDPMTINYVNDEIVNGPFGDIRGLLWGNDTQGASGAQGLPDDDDIVIISKNNNGTPMILKHKSYNLLFISEGGFNANLNGATGSNGSSSSIYYPFAIDSNFKPITRTGWRGSYTVENSRLMANALAWAIKQAQYNGINTR</sequence>
<accession>A0A212K6Y4</accession>
<evidence type="ECO:0000313" key="1">
    <source>
        <dbReference type="EMBL" id="SBW07275.1"/>
    </source>
</evidence>
<dbReference type="EMBL" id="FLUM01000003">
    <property type="protein sequence ID" value="SBW07275.1"/>
    <property type="molecule type" value="Genomic_DNA"/>
</dbReference>
<proteinExistence type="predicted"/>
<protein>
    <submittedName>
        <fullName evidence="1">Uncharacterized protein</fullName>
    </submittedName>
</protein>
<name>A0A212K6Y4_9BACT</name>
<gene>
    <name evidence="1" type="ORF">KL86DYS1_31623</name>
</gene>